<protein>
    <recommendedName>
        <fullName evidence="3">Outer membrane protein beta-barrel domain-containing protein</fullName>
    </recommendedName>
</protein>
<reference evidence="2" key="1">
    <citation type="submission" date="2017-01" db="EMBL/GenBank/DDBJ databases">
        <authorList>
            <person name="Varghese N."/>
            <person name="Submissions S."/>
        </authorList>
    </citation>
    <scope>NUCLEOTIDE SEQUENCE [LARGE SCALE GENOMIC DNA]</scope>
    <source>
        <strain evidence="2">DM9</strain>
    </source>
</reference>
<dbReference type="EMBL" id="FTNM01000002">
    <property type="protein sequence ID" value="SIQ92136.1"/>
    <property type="molecule type" value="Genomic_DNA"/>
</dbReference>
<keyword evidence="2" id="KW-1185">Reference proteome</keyword>
<dbReference type="STRING" id="1077936.SAMN05421545_1688"/>
<dbReference type="PROSITE" id="PS51257">
    <property type="entry name" value="PROKAR_LIPOPROTEIN"/>
    <property type="match status" value="1"/>
</dbReference>
<gene>
    <name evidence="1" type="ORF">SAMN05421545_1688</name>
</gene>
<evidence type="ECO:0000313" key="1">
    <source>
        <dbReference type="EMBL" id="SIQ92136.1"/>
    </source>
</evidence>
<sequence>MQKLYLLIEIKLILPVLLATMLFTSCTSLQESSKYSFSEGIYKAKISREPAAKVYVDMGEESLRLYPAQDYTRGQAVQLDTTSKITLAIPEELDAAPGHTYTFSKPSFDLDVLTIPFKYRPGTAGIPNQLNTTFQGALFIGARRDVFRINYKATPVGNHRRFLNHFGYSFGLFSGIGATTVNEAVTGGQVGYEYEGVVLLNGVAGIVGINNFTFGLALGFDHLLDKYRHDWVYQRKPWLGLAFGLNLN</sequence>
<evidence type="ECO:0008006" key="3">
    <source>
        <dbReference type="Google" id="ProtNLM"/>
    </source>
</evidence>
<dbReference type="AlphaFoldDB" id="A0A1N6WQ30"/>
<accession>A0A1N6WQ30</accession>
<dbReference type="Proteomes" id="UP000185924">
    <property type="component" value="Unassembled WGS sequence"/>
</dbReference>
<name>A0A1N6WQ30_9BACT</name>
<proteinExistence type="predicted"/>
<evidence type="ECO:0000313" key="2">
    <source>
        <dbReference type="Proteomes" id="UP000185924"/>
    </source>
</evidence>
<organism evidence="1 2">
    <name type="scientific">Pontibacter lucknowensis</name>
    <dbReference type="NCBI Taxonomy" id="1077936"/>
    <lineage>
        <taxon>Bacteria</taxon>
        <taxon>Pseudomonadati</taxon>
        <taxon>Bacteroidota</taxon>
        <taxon>Cytophagia</taxon>
        <taxon>Cytophagales</taxon>
        <taxon>Hymenobacteraceae</taxon>
        <taxon>Pontibacter</taxon>
    </lineage>
</organism>